<dbReference type="InterPro" id="IPR004509">
    <property type="entry name" value="Competence_ComEA_HhH"/>
</dbReference>
<gene>
    <name evidence="4" type="ORF">H9901_01510</name>
</gene>
<dbReference type="EMBL" id="JAHLFS010000021">
    <property type="protein sequence ID" value="MBU3851361.1"/>
    <property type="molecule type" value="Genomic_DNA"/>
</dbReference>
<keyword evidence="2" id="KW-0472">Membrane</keyword>
<feature type="region of interest" description="Disordered" evidence="1">
    <location>
        <begin position="150"/>
        <end position="170"/>
    </location>
</feature>
<feature type="compositionally biased region" description="Basic and acidic residues" evidence="1">
    <location>
        <begin position="151"/>
        <end position="165"/>
    </location>
</feature>
<protein>
    <submittedName>
        <fullName evidence="4">Helix-hairpin-helix domain-containing protein</fullName>
    </submittedName>
</protein>
<dbReference type="GO" id="GO:0003677">
    <property type="term" value="F:DNA binding"/>
    <property type="evidence" value="ECO:0007669"/>
    <property type="project" value="InterPro"/>
</dbReference>
<dbReference type="GO" id="GO:0015628">
    <property type="term" value="P:protein secretion by the type II secretion system"/>
    <property type="evidence" value="ECO:0007669"/>
    <property type="project" value="TreeGrafter"/>
</dbReference>
<dbReference type="Gene3D" id="1.10.150.280">
    <property type="entry name" value="AF1531-like domain"/>
    <property type="match status" value="1"/>
</dbReference>
<organism evidence="4 5">
    <name type="scientific">Candidatus Paralactobacillus gallistercoris</name>
    <dbReference type="NCBI Taxonomy" id="2838724"/>
    <lineage>
        <taxon>Bacteria</taxon>
        <taxon>Bacillati</taxon>
        <taxon>Bacillota</taxon>
        <taxon>Bacilli</taxon>
        <taxon>Lactobacillales</taxon>
        <taxon>Lactobacillaceae</taxon>
        <taxon>Lactobacillus</taxon>
    </lineage>
</organism>
<dbReference type="Pfam" id="PF10531">
    <property type="entry name" value="SLBB"/>
    <property type="match status" value="1"/>
</dbReference>
<dbReference type="SUPFAM" id="SSF47781">
    <property type="entry name" value="RuvA domain 2-like"/>
    <property type="match status" value="1"/>
</dbReference>
<feature type="domain" description="Helix-hairpin-helix DNA-binding motif class 1" evidence="3">
    <location>
        <begin position="208"/>
        <end position="227"/>
    </location>
</feature>
<proteinExistence type="predicted"/>
<dbReference type="Proteomes" id="UP000777303">
    <property type="component" value="Unassembled WGS sequence"/>
</dbReference>
<dbReference type="Pfam" id="PF12836">
    <property type="entry name" value="HHH_3"/>
    <property type="match status" value="1"/>
</dbReference>
<dbReference type="PANTHER" id="PTHR21180">
    <property type="entry name" value="ENDONUCLEASE/EXONUCLEASE/PHOSPHATASE FAMILY DOMAIN-CONTAINING PROTEIN 1"/>
    <property type="match status" value="1"/>
</dbReference>
<dbReference type="PANTHER" id="PTHR21180:SF32">
    <property type="entry name" value="ENDONUCLEASE_EXONUCLEASE_PHOSPHATASE FAMILY DOMAIN-CONTAINING PROTEIN 1"/>
    <property type="match status" value="1"/>
</dbReference>
<dbReference type="InterPro" id="IPR019554">
    <property type="entry name" value="Soluble_ligand-bd"/>
</dbReference>
<dbReference type="Gene3D" id="3.10.560.10">
    <property type="entry name" value="Outer membrane lipoprotein wza domain like"/>
    <property type="match status" value="1"/>
</dbReference>
<feature type="transmembrane region" description="Helical" evidence="2">
    <location>
        <begin position="16"/>
        <end position="36"/>
    </location>
</feature>
<reference evidence="4" key="2">
    <citation type="submission" date="2021-04" db="EMBL/GenBank/DDBJ databases">
        <authorList>
            <person name="Gilroy R."/>
        </authorList>
    </citation>
    <scope>NUCLEOTIDE SEQUENCE</scope>
    <source>
        <strain evidence="4">F6-6636</strain>
    </source>
</reference>
<dbReference type="InterPro" id="IPR010994">
    <property type="entry name" value="RuvA_2-like"/>
</dbReference>
<dbReference type="NCBIfam" id="TIGR00426">
    <property type="entry name" value="competence protein ComEA helix-hairpin-helix repeat region"/>
    <property type="match status" value="1"/>
</dbReference>
<dbReference type="AlphaFoldDB" id="A0A948TIW6"/>
<reference evidence="4" key="1">
    <citation type="journal article" date="2021" name="PeerJ">
        <title>Extensive microbial diversity within the chicken gut microbiome revealed by metagenomics and culture.</title>
        <authorList>
            <person name="Gilroy R."/>
            <person name="Ravi A."/>
            <person name="Getino M."/>
            <person name="Pursley I."/>
            <person name="Horton D.L."/>
            <person name="Alikhan N.F."/>
            <person name="Baker D."/>
            <person name="Gharbi K."/>
            <person name="Hall N."/>
            <person name="Watson M."/>
            <person name="Adriaenssens E.M."/>
            <person name="Foster-Nyarko E."/>
            <person name="Jarju S."/>
            <person name="Secka A."/>
            <person name="Antonio M."/>
            <person name="Oren A."/>
            <person name="Chaudhuri R.R."/>
            <person name="La Ragione R."/>
            <person name="Hildebrand F."/>
            <person name="Pallen M.J."/>
        </authorList>
    </citation>
    <scope>NUCLEOTIDE SEQUENCE</scope>
    <source>
        <strain evidence="4">F6-6636</strain>
    </source>
</reference>
<comment type="caution">
    <text evidence="4">The sequence shown here is derived from an EMBL/GenBank/DDBJ whole genome shotgun (WGS) entry which is preliminary data.</text>
</comment>
<keyword evidence="2" id="KW-0812">Transmembrane</keyword>
<dbReference type="GO" id="GO:0015627">
    <property type="term" value="C:type II protein secretion system complex"/>
    <property type="evidence" value="ECO:0007669"/>
    <property type="project" value="TreeGrafter"/>
</dbReference>
<evidence type="ECO:0000256" key="1">
    <source>
        <dbReference type="SAM" id="MobiDB-lite"/>
    </source>
</evidence>
<dbReference type="InterPro" id="IPR003583">
    <property type="entry name" value="Hlx-hairpin-Hlx_DNA-bd_motif"/>
</dbReference>
<dbReference type="InterPro" id="IPR051675">
    <property type="entry name" value="Endo/Exo/Phosphatase_dom_1"/>
</dbReference>
<evidence type="ECO:0000313" key="5">
    <source>
        <dbReference type="Proteomes" id="UP000777303"/>
    </source>
</evidence>
<evidence type="ECO:0000259" key="3">
    <source>
        <dbReference type="SMART" id="SM00278"/>
    </source>
</evidence>
<evidence type="ECO:0000256" key="2">
    <source>
        <dbReference type="SAM" id="Phobius"/>
    </source>
</evidence>
<dbReference type="SMART" id="SM00278">
    <property type="entry name" value="HhH1"/>
    <property type="match status" value="2"/>
</dbReference>
<accession>A0A948TIW6</accession>
<name>A0A948TIW6_9LACO</name>
<feature type="domain" description="Helix-hairpin-helix DNA-binding motif class 1" evidence="3">
    <location>
        <begin position="178"/>
        <end position="197"/>
    </location>
</feature>
<evidence type="ECO:0000313" key="4">
    <source>
        <dbReference type="EMBL" id="MBU3851361.1"/>
    </source>
</evidence>
<sequence length="230" mass="25822">MKEIFKQVIITKLRHYWWLVILVMIGLGGLLFYIHLNHQTSLQQNEILLKQTNTSAKHATTYHKIKAPNKKNNANEIYVEIKGAVNKPGIYHLTSQQRLFDALSKAGGLKPEADTRKLNLAQQLHDQDSFYVPKQGEMLQTDDLVIAATHPDNHDDSGDHQDNSNHGDQINLNTATVTDLQKLTGIGPKKAAKIIEYREQSGKFKSVDDLKQVTGIGDKTLATLKPHLCV</sequence>
<dbReference type="GO" id="GO:0006281">
    <property type="term" value="P:DNA repair"/>
    <property type="evidence" value="ECO:0007669"/>
    <property type="project" value="InterPro"/>
</dbReference>
<keyword evidence="2" id="KW-1133">Transmembrane helix</keyword>